<dbReference type="CDD" id="cd00593">
    <property type="entry name" value="RIBOc"/>
    <property type="match status" value="1"/>
</dbReference>
<dbReference type="Pfam" id="PF00035">
    <property type="entry name" value="dsrm"/>
    <property type="match status" value="1"/>
</dbReference>
<dbReference type="Proteomes" id="UP001211065">
    <property type="component" value="Unassembled WGS sequence"/>
</dbReference>
<organism evidence="5 6">
    <name type="scientific">Clydaea vesicula</name>
    <dbReference type="NCBI Taxonomy" id="447962"/>
    <lineage>
        <taxon>Eukaryota</taxon>
        <taxon>Fungi</taxon>
        <taxon>Fungi incertae sedis</taxon>
        <taxon>Chytridiomycota</taxon>
        <taxon>Chytridiomycota incertae sedis</taxon>
        <taxon>Chytridiomycetes</taxon>
        <taxon>Lobulomycetales</taxon>
        <taxon>Lobulomycetaceae</taxon>
        <taxon>Clydaea</taxon>
    </lineage>
</organism>
<evidence type="ECO:0000259" key="3">
    <source>
        <dbReference type="PROSITE" id="PS50137"/>
    </source>
</evidence>
<protein>
    <submittedName>
        <fullName evidence="5">Uncharacterized protein</fullName>
    </submittedName>
</protein>
<name>A0AAD5U6J1_9FUNG</name>
<feature type="domain" description="DRBM" evidence="3">
    <location>
        <begin position="197"/>
        <end position="266"/>
    </location>
</feature>
<evidence type="ECO:0000259" key="4">
    <source>
        <dbReference type="PROSITE" id="PS50142"/>
    </source>
</evidence>
<feature type="domain" description="RNase III" evidence="4">
    <location>
        <begin position="42"/>
        <end position="168"/>
    </location>
</feature>
<dbReference type="Gene3D" id="3.30.160.20">
    <property type="match status" value="1"/>
</dbReference>
<dbReference type="InterPro" id="IPR036389">
    <property type="entry name" value="RNase_III_sf"/>
</dbReference>
<reference evidence="5" key="1">
    <citation type="submission" date="2020-05" db="EMBL/GenBank/DDBJ databases">
        <title>Phylogenomic resolution of chytrid fungi.</title>
        <authorList>
            <person name="Stajich J.E."/>
            <person name="Amses K."/>
            <person name="Simmons R."/>
            <person name="Seto K."/>
            <person name="Myers J."/>
            <person name="Bonds A."/>
            <person name="Quandt C.A."/>
            <person name="Barry K."/>
            <person name="Liu P."/>
            <person name="Grigoriev I."/>
            <person name="Longcore J.E."/>
            <person name="James T.Y."/>
        </authorList>
    </citation>
    <scope>NUCLEOTIDE SEQUENCE</scope>
    <source>
        <strain evidence="5">JEL0476</strain>
    </source>
</reference>
<dbReference type="PANTHER" id="PTHR11207:SF32">
    <property type="entry name" value="LARGE RIBOSOMAL SUBUNIT PROTEIN ML44"/>
    <property type="match status" value="1"/>
</dbReference>
<dbReference type="GO" id="GO:0006396">
    <property type="term" value="P:RNA processing"/>
    <property type="evidence" value="ECO:0007669"/>
    <property type="project" value="InterPro"/>
</dbReference>
<gene>
    <name evidence="5" type="ORF">HK099_005499</name>
</gene>
<dbReference type="GO" id="GO:0003735">
    <property type="term" value="F:structural constituent of ribosome"/>
    <property type="evidence" value="ECO:0007669"/>
    <property type="project" value="TreeGrafter"/>
</dbReference>
<dbReference type="SMART" id="SM00358">
    <property type="entry name" value="DSRM"/>
    <property type="match status" value="1"/>
</dbReference>
<proteinExistence type="predicted"/>
<dbReference type="AlphaFoldDB" id="A0AAD5U6J1"/>
<dbReference type="SMART" id="SM00535">
    <property type="entry name" value="RIBOc"/>
    <property type="match status" value="1"/>
</dbReference>
<evidence type="ECO:0000256" key="1">
    <source>
        <dbReference type="ARBA" id="ARBA00022884"/>
    </source>
</evidence>
<dbReference type="GO" id="GO:0003723">
    <property type="term" value="F:RNA binding"/>
    <property type="evidence" value="ECO:0007669"/>
    <property type="project" value="UniProtKB-UniRule"/>
</dbReference>
<dbReference type="PANTHER" id="PTHR11207">
    <property type="entry name" value="RIBONUCLEASE III"/>
    <property type="match status" value="1"/>
</dbReference>
<dbReference type="EMBL" id="JADGJW010000043">
    <property type="protein sequence ID" value="KAJ3226146.1"/>
    <property type="molecule type" value="Genomic_DNA"/>
</dbReference>
<dbReference type="SUPFAM" id="SSF69065">
    <property type="entry name" value="RNase III domain-like"/>
    <property type="match status" value="1"/>
</dbReference>
<accession>A0AAD5U6J1</accession>
<keyword evidence="1 2" id="KW-0694">RNA-binding</keyword>
<comment type="caution">
    <text evidence="5">The sequence shown here is derived from an EMBL/GenBank/DDBJ whole genome shotgun (WGS) entry which is preliminary data.</text>
</comment>
<dbReference type="InterPro" id="IPR000999">
    <property type="entry name" value="RNase_III_dom"/>
</dbReference>
<dbReference type="Pfam" id="PF14622">
    <property type="entry name" value="Ribonucleas_3_3"/>
    <property type="match status" value="1"/>
</dbReference>
<sequence length="290" mass="32676">MSKVNKFKLIKHIPILKYSTCLKNNEINSLSQNLNASQVTKVSNFAIKAGLLLKNPVTLMNALTESSFKIDSTTQHERLRNLGKIVLNFYTTEFLFFKYPNLTADVIDTFRKSYVGVEALTEIGTKLNVPQVMTLKDPHNPYNKGPPEKDIVSKVTLAIIGAIYQEKGALEARNFITNHFFSRKVNKVDQLNHVIENPLHLILKIAEKLKVKPVTKLLKETEKPNGEVSFVVALFMGESKVSEGFGNTLKKAEARAAKKALEDLYLEKIKSVELSESFLKQEVSLLQLEI</sequence>
<keyword evidence="6" id="KW-1185">Reference proteome</keyword>
<evidence type="ECO:0000313" key="6">
    <source>
        <dbReference type="Proteomes" id="UP001211065"/>
    </source>
</evidence>
<evidence type="ECO:0000313" key="5">
    <source>
        <dbReference type="EMBL" id="KAJ3226146.1"/>
    </source>
</evidence>
<dbReference type="SUPFAM" id="SSF54768">
    <property type="entry name" value="dsRNA-binding domain-like"/>
    <property type="match status" value="1"/>
</dbReference>
<dbReference type="GO" id="GO:0005739">
    <property type="term" value="C:mitochondrion"/>
    <property type="evidence" value="ECO:0007669"/>
    <property type="project" value="TreeGrafter"/>
</dbReference>
<dbReference type="InterPro" id="IPR014720">
    <property type="entry name" value="dsRBD_dom"/>
</dbReference>
<evidence type="ECO:0000256" key="2">
    <source>
        <dbReference type="PROSITE-ProRule" id="PRU00266"/>
    </source>
</evidence>
<dbReference type="PROSITE" id="PS50142">
    <property type="entry name" value="RNASE_3_2"/>
    <property type="match status" value="1"/>
</dbReference>
<dbReference type="GO" id="GO:0004525">
    <property type="term" value="F:ribonuclease III activity"/>
    <property type="evidence" value="ECO:0007669"/>
    <property type="project" value="InterPro"/>
</dbReference>
<dbReference type="Gene3D" id="1.10.1520.10">
    <property type="entry name" value="Ribonuclease III domain"/>
    <property type="match status" value="1"/>
</dbReference>
<dbReference type="PROSITE" id="PS50137">
    <property type="entry name" value="DS_RBD"/>
    <property type="match status" value="1"/>
</dbReference>